<evidence type="ECO:0000313" key="1">
    <source>
        <dbReference type="EMBL" id="KAF8421554.1"/>
    </source>
</evidence>
<comment type="caution">
    <text evidence="1">The sequence shown here is derived from an EMBL/GenBank/DDBJ whole genome shotgun (WGS) entry which is preliminary data.</text>
</comment>
<evidence type="ECO:0000313" key="2">
    <source>
        <dbReference type="Proteomes" id="UP001194468"/>
    </source>
</evidence>
<reference evidence="1" key="1">
    <citation type="submission" date="2019-10" db="EMBL/GenBank/DDBJ databases">
        <authorList>
            <consortium name="DOE Joint Genome Institute"/>
            <person name="Kuo A."/>
            <person name="Miyauchi S."/>
            <person name="Kiss E."/>
            <person name="Drula E."/>
            <person name="Kohler A."/>
            <person name="Sanchez-Garcia M."/>
            <person name="Andreopoulos B."/>
            <person name="Barry K.W."/>
            <person name="Bonito G."/>
            <person name="Buee M."/>
            <person name="Carver A."/>
            <person name="Chen C."/>
            <person name="Cichocki N."/>
            <person name="Clum A."/>
            <person name="Culley D."/>
            <person name="Crous P.W."/>
            <person name="Fauchery L."/>
            <person name="Girlanda M."/>
            <person name="Hayes R."/>
            <person name="Keri Z."/>
            <person name="LaButti K."/>
            <person name="Lipzen A."/>
            <person name="Lombard V."/>
            <person name="Magnuson J."/>
            <person name="Maillard F."/>
            <person name="Morin E."/>
            <person name="Murat C."/>
            <person name="Nolan M."/>
            <person name="Ohm R."/>
            <person name="Pangilinan J."/>
            <person name="Pereira M."/>
            <person name="Perotto S."/>
            <person name="Peter M."/>
            <person name="Riley R."/>
            <person name="Sitrit Y."/>
            <person name="Stielow B."/>
            <person name="Szollosi G."/>
            <person name="Zifcakova L."/>
            <person name="Stursova M."/>
            <person name="Spatafora J.W."/>
            <person name="Tedersoo L."/>
            <person name="Vaario L.-M."/>
            <person name="Yamada A."/>
            <person name="Yan M."/>
            <person name="Wang P."/>
            <person name="Xu J."/>
            <person name="Bruns T."/>
            <person name="Baldrian P."/>
            <person name="Vilgalys R."/>
            <person name="Henrissat B."/>
            <person name="Grigoriev I.V."/>
            <person name="Hibbett D."/>
            <person name="Nagy L.G."/>
            <person name="Martin F.M."/>
        </authorList>
    </citation>
    <scope>NUCLEOTIDE SEQUENCE</scope>
    <source>
        <strain evidence="1">BED1</strain>
    </source>
</reference>
<dbReference type="Proteomes" id="UP001194468">
    <property type="component" value="Unassembled WGS sequence"/>
</dbReference>
<gene>
    <name evidence="1" type="ORF">L210DRAFT_3572606</name>
</gene>
<name>A0AAD4BD26_BOLED</name>
<protein>
    <submittedName>
        <fullName evidence="1">Uncharacterized protein</fullName>
    </submittedName>
</protein>
<dbReference type="AlphaFoldDB" id="A0AAD4BD26"/>
<organism evidence="1 2">
    <name type="scientific">Boletus edulis BED1</name>
    <dbReference type="NCBI Taxonomy" id="1328754"/>
    <lineage>
        <taxon>Eukaryota</taxon>
        <taxon>Fungi</taxon>
        <taxon>Dikarya</taxon>
        <taxon>Basidiomycota</taxon>
        <taxon>Agaricomycotina</taxon>
        <taxon>Agaricomycetes</taxon>
        <taxon>Agaricomycetidae</taxon>
        <taxon>Boletales</taxon>
        <taxon>Boletineae</taxon>
        <taxon>Boletaceae</taxon>
        <taxon>Boletoideae</taxon>
        <taxon>Boletus</taxon>
    </lineage>
</organism>
<accession>A0AAD4BD26</accession>
<proteinExistence type="predicted"/>
<reference evidence="1" key="2">
    <citation type="journal article" date="2020" name="Nat. Commun.">
        <title>Large-scale genome sequencing of mycorrhizal fungi provides insights into the early evolution of symbiotic traits.</title>
        <authorList>
            <person name="Miyauchi S."/>
            <person name="Kiss E."/>
            <person name="Kuo A."/>
            <person name="Drula E."/>
            <person name="Kohler A."/>
            <person name="Sanchez-Garcia M."/>
            <person name="Morin E."/>
            <person name="Andreopoulos B."/>
            <person name="Barry K.W."/>
            <person name="Bonito G."/>
            <person name="Buee M."/>
            <person name="Carver A."/>
            <person name="Chen C."/>
            <person name="Cichocki N."/>
            <person name="Clum A."/>
            <person name="Culley D."/>
            <person name="Crous P.W."/>
            <person name="Fauchery L."/>
            <person name="Girlanda M."/>
            <person name="Hayes R.D."/>
            <person name="Keri Z."/>
            <person name="LaButti K."/>
            <person name="Lipzen A."/>
            <person name="Lombard V."/>
            <person name="Magnuson J."/>
            <person name="Maillard F."/>
            <person name="Murat C."/>
            <person name="Nolan M."/>
            <person name="Ohm R.A."/>
            <person name="Pangilinan J."/>
            <person name="Pereira M.F."/>
            <person name="Perotto S."/>
            <person name="Peter M."/>
            <person name="Pfister S."/>
            <person name="Riley R."/>
            <person name="Sitrit Y."/>
            <person name="Stielow J.B."/>
            <person name="Szollosi G."/>
            <person name="Zifcakova L."/>
            <person name="Stursova M."/>
            <person name="Spatafora J.W."/>
            <person name="Tedersoo L."/>
            <person name="Vaario L.M."/>
            <person name="Yamada A."/>
            <person name="Yan M."/>
            <person name="Wang P."/>
            <person name="Xu J."/>
            <person name="Bruns T."/>
            <person name="Baldrian P."/>
            <person name="Vilgalys R."/>
            <person name="Dunand C."/>
            <person name="Henrissat B."/>
            <person name="Grigoriev I.V."/>
            <person name="Hibbett D."/>
            <person name="Nagy L.G."/>
            <person name="Martin F.M."/>
        </authorList>
    </citation>
    <scope>NUCLEOTIDE SEQUENCE</scope>
    <source>
        <strain evidence="1">BED1</strain>
    </source>
</reference>
<dbReference type="EMBL" id="WHUW01000139">
    <property type="protein sequence ID" value="KAF8421554.1"/>
    <property type="molecule type" value="Genomic_DNA"/>
</dbReference>
<sequence length="261" mass="29912">MNDKPFESVFAKLPELVDEWRKKLDTDFAALVQIPSQLPFKYALSGQVIAPNSTTISDSPQPPAEKLRLACAQFCSGGKMILTYPDILSTSMCRYQYPRNGESDSELAGSIWDRFGIKYMEEASYVVYACGLDPNVATVVDMDCRNARLECLFCRFVHNYTWREALWHALGSFHRNSQPRSGWKLVGYKEVDKTQVAELSEAREASPDSSRCLLCRPRVGDENKHEQILSHLTNDHGIEKADIKRRMHYLPLMARERNFMY</sequence>
<keyword evidence="2" id="KW-1185">Reference proteome</keyword>